<dbReference type="Proteomes" id="UP000233482">
    <property type="component" value="Unassembled WGS sequence"/>
</dbReference>
<dbReference type="RefSeq" id="WP_101035857.1">
    <property type="nucleotide sequence ID" value="NZ_CP065729.1"/>
</dbReference>
<sequence>MPDYITNILIFVSIFAAQFFLSRTKYKFLALIVPVFAVIYAIYYYQYANMPLWAVLFLLVLFLILLFSEYKNGQKSYNEKVNKELERMKSKDM</sequence>
<keyword evidence="1" id="KW-0812">Transmembrane</keyword>
<feature type="transmembrane region" description="Helical" evidence="1">
    <location>
        <begin position="6"/>
        <end position="21"/>
    </location>
</feature>
<dbReference type="AlphaFoldDB" id="A0A855GY13"/>
<feature type="transmembrane region" description="Helical" evidence="1">
    <location>
        <begin position="28"/>
        <end position="46"/>
    </location>
</feature>
<dbReference type="EMBL" id="PIXC01000004">
    <property type="protein sequence ID" value="PKE26822.1"/>
    <property type="molecule type" value="Genomic_DNA"/>
</dbReference>
<gene>
    <name evidence="2" type="ORF">CW686_02580</name>
</gene>
<keyword evidence="1" id="KW-1133">Transmembrane helix</keyword>
<proteinExistence type="predicted"/>
<feature type="transmembrane region" description="Helical" evidence="1">
    <location>
        <begin position="52"/>
        <end position="70"/>
    </location>
</feature>
<organism evidence="2 3">
    <name type="scientific">Macrococcoides caseolyticum</name>
    <dbReference type="NCBI Taxonomy" id="69966"/>
    <lineage>
        <taxon>Bacteria</taxon>
        <taxon>Bacillati</taxon>
        <taxon>Bacillota</taxon>
        <taxon>Bacilli</taxon>
        <taxon>Bacillales</taxon>
        <taxon>Staphylococcaceae</taxon>
        <taxon>Macrococcoides</taxon>
    </lineage>
</organism>
<protein>
    <submittedName>
        <fullName evidence="2">Uncharacterized protein</fullName>
    </submittedName>
</protein>
<evidence type="ECO:0000256" key="1">
    <source>
        <dbReference type="SAM" id="Phobius"/>
    </source>
</evidence>
<evidence type="ECO:0000313" key="2">
    <source>
        <dbReference type="EMBL" id="PKE26822.1"/>
    </source>
</evidence>
<name>A0A855GY13_9STAP</name>
<comment type="caution">
    <text evidence="2">The sequence shown here is derived from an EMBL/GenBank/DDBJ whole genome shotgun (WGS) entry which is preliminary data.</text>
</comment>
<reference evidence="2 3" key="1">
    <citation type="submission" date="2017-12" db="EMBL/GenBank/DDBJ databases">
        <title>Genomics of Macrococcus caseolyticus.</title>
        <authorList>
            <person name="MacFadyen A.C."/>
            <person name="Paterson G.K."/>
        </authorList>
    </citation>
    <scope>NUCLEOTIDE SEQUENCE [LARGE SCALE GENOMIC DNA]</scope>
    <source>
        <strain evidence="2 3">5788_EF188</strain>
    </source>
</reference>
<evidence type="ECO:0000313" key="3">
    <source>
        <dbReference type="Proteomes" id="UP000233482"/>
    </source>
</evidence>
<accession>A0A855GY13</accession>
<keyword evidence="1" id="KW-0472">Membrane</keyword>
<dbReference type="GeneID" id="61130048"/>